<evidence type="ECO:0000313" key="1">
    <source>
        <dbReference type="Proteomes" id="UP000095284"/>
    </source>
</evidence>
<dbReference type="Proteomes" id="UP000095284">
    <property type="component" value="Unplaced"/>
</dbReference>
<evidence type="ECO:0000313" key="2">
    <source>
        <dbReference type="WBParaSite" id="BXY_1151100.1"/>
    </source>
</evidence>
<protein>
    <submittedName>
        <fullName evidence="2">54S ribosomal protein L51, mitochondrial</fullName>
    </submittedName>
</protein>
<organism evidence="1 2">
    <name type="scientific">Bursaphelenchus xylophilus</name>
    <name type="common">Pinewood nematode worm</name>
    <name type="synonym">Aphelenchoides xylophilus</name>
    <dbReference type="NCBI Taxonomy" id="6326"/>
    <lineage>
        <taxon>Eukaryota</taxon>
        <taxon>Metazoa</taxon>
        <taxon>Ecdysozoa</taxon>
        <taxon>Nematoda</taxon>
        <taxon>Chromadorea</taxon>
        <taxon>Rhabditida</taxon>
        <taxon>Tylenchina</taxon>
        <taxon>Tylenchomorpha</taxon>
        <taxon>Aphelenchoidea</taxon>
        <taxon>Aphelenchoididae</taxon>
        <taxon>Bursaphelenchus</taxon>
    </lineage>
</organism>
<dbReference type="AlphaFoldDB" id="A0A1I7SEQ2"/>
<accession>A0A1I7SEQ2</accession>
<reference evidence="2" key="1">
    <citation type="submission" date="2016-11" db="UniProtKB">
        <authorList>
            <consortium name="WormBaseParasite"/>
        </authorList>
    </citation>
    <scope>IDENTIFICATION</scope>
</reference>
<sequence length="118" mass="13607">MGFFATKSVFFQASLRSQKLPESTQIVVRVERILSGVQSDVYFKNTVDKKSLAKHQKVLLNAFNKLNECRTLIGWTTRPLKGHQNGELLPIYRHEGHLNDQDLKKFLGDHQKYVEHGL</sequence>
<dbReference type="WBParaSite" id="BXY_1151100.1">
    <property type="protein sequence ID" value="BXY_1151100.1"/>
    <property type="gene ID" value="BXY_1151100"/>
</dbReference>
<name>A0A1I7SEQ2_BURXY</name>
<proteinExistence type="predicted"/>